<dbReference type="Pfam" id="PF01547">
    <property type="entry name" value="SBP_bac_1"/>
    <property type="match status" value="1"/>
</dbReference>
<sequence>MVRRKKVTASVLAALMAVGSLAGTVSADPCPRNEQGYPDLGGETITIWFNMTSNNAQATSDMGEYHVIKDIEEKFNCKFEFIHPPVGQAQDNFTIMMADSTLPDMIFCGGIDSYYPGGVEMAYADGVLFDYTDYIGEEYTPNFYNLIKDDEFLKKAVTDDEGRIIRLGAKICGSEEADLTFTGPLIRKDYLEATGMDVPTTIDQWTALFQAMKDNGVEYPLAVHASGGNDLGPLFTTNMFSSAYGVAANDYYIKDDGTVAFGPYEDSYKDYLTLLNQWYEAGYINPDFTTQTENDIMSLDSSDRVGTAMTHLYTYGTTYYVTTESEDESKALIAAPAPVLNEGDTQAALRSSSRSLGDYKYITADCKNVEACIALLDALYLDDIDLELANGEEGVGYHMEDGVPVINAMASDASTDELLGAAPQQWHTFEDADLNYILTKKYNKGCQPDALTLWKEQGTSQTLSNFILYNTEEAETRSSYQADVDTYVKESLLKFVMGKEPLDNFETFQQNLKDMHIEDLIAVEQAALDRYNAR</sequence>
<accession>A0AAE3DQ94</accession>
<proteinExistence type="predicted"/>
<gene>
    <name evidence="2" type="ORF">LKD71_01045</name>
</gene>
<evidence type="ECO:0000313" key="2">
    <source>
        <dbReference type="EMBL" id="MCC2188419.1"/>
    </source>
</evidence>
<protein>
    <submittedName>
        <fullName evidence="2">Extracellular solute-binding protein</fullName>
    </submittedName>
</protein>
<dbReference type="InterPro" id="IPR006059">
    <property type="entry name" value="SBP"/>
</dbReference>
<name>A0AAE3DQ94_9FIRM</name>
<comment type="caution">
    <text evidence="2">The sequence shown here is derived from an EMBL/GenBank/DDBJ whole genome shotgun (WGS) entry which is preliminary data.</text>
</comment>
<evidence type="ECO:0000313" key="3">
    <source>
        <dbReference type="Proteomes" id="UP001197875"/>
    </source>
</evidence>
<dbReference type="Gene3D" id="3.40.190.10">
    <property type="entry name" value="Periplasmic binding protein-like II"/>
    <property type="match status" value="2"/>
</dbReference>
<keyword evidence="3" id="KW-1185">Reference proteome</keyword>
<reference evidence="2 3" key="1">
    <citation type="submission" date="2021-10" db="EMBL/GenBank/DDBJ databases">
        <title>Anaerobic single-cell dispensing facilitates the cultivation of human gut bacteria.</title>
        <authorList>
            <person name="Afrizal A."/>
        </authorList>
    </citation>
    <scope>NUCLEOTIDE SEQUENCE [LARGE SCALE GENOMIC DNA]</scope>
    <source>
        <strain evidence="2 3">CLA-AA-H277</strain>
    </source>
</reference>
<keyword evidence="1" id="KW-0732">Signal</keyword>
<dbReference type="PANTHER" id="PTHR43649:SF17">
    <property type="entry name" value="ABC TRANSPORTER SOLUTE BINDING PROTEIN-SUGAR TRANSPORT"/>
    <property type="match status" value="1"/>
</dbReference>
<dbReference type="Proteomes" id="UP001197875">
    <property type="component" value="Unassembled WGS sequence"/>
</dbReference>
<organism evidence="2 3">
    <name type="scientific">Fusicatenibacter faecihominis</name>
    <dbReference type="NCBI Taxonomy" id="2881276"/>
    <lineage>
        <taxon>Bacteria</taxon>
        <taxon>Bacillati</taxon>
        <taxon>Bacillota</taxon>
        <taxon>Clostridia</taxon>
        <taxon>Lachnospirales</taxon>
        <taxon>Lachnospiraceae</taxon>
        <taxon>Fusicatenibacter</taxon>
    </lineage>
</organism>
<dbReference type="InterPro" id="IPR050490">
    <property type="entry name" value="Bact_solute-bd_prot1"/>
</dbReference>
<dbReference type="RefSeq" id="WP_227614010.1">
    <property type="nucleotide sequence ID" value="NZ_JAJEPR010000001.1"/>
</dbReference>
<feature type="signal peptide" evidence="1">
    <location>
        <begin position="1"/>
        <end position="27"/>
    </location>
</feature>
<dbReference type="EMBL" id="JAJEPR010000001">
    <property type="protein sequence ID" value="MCC2188419.1"/>
    <property type="molecule type" value="Genomic_DNA"/>
</dbReference>
<dbReference type="SUPFAM" id="SSF53850">
    <property type="entry name" value="Periplasmic binding protein-like II"/>
    <property type="match status" value="1"/>
</dbReference>
<evidence type="ECO:0000256" key="1">
    <source>
        <dbReference type="SAM" id="SignalP"/>
    </source>
</evidence>
<dbReference type="PANTHER" id="PTHR43649">
    <property type="entry name" value="ARABINOSE-BINDING PROTEIN-RELATED"/>
    <property type="match status" value="1"/>
</dbReference>
<feature type="chain" id="PRO_5042083441" evidence="1">
    <location>
        <begin position="28"/>
        <end position="534"/>
    </location>
</feature>
<dbReference type="AlphaFoldDB" id="A0AAE3DQ94"/>